<evidence type="ECO:0000313" key="3">
    <source>
        <dbReference type="EMBL" id="CAB4610879.1"/>
    </source>
</evidence>
<dbReference type="PROSITE" id="PS51219">
    <property type="entry name" value="DPCK"/>
    <property type="match status" value="1"/>
</dbReference>
<dbReference type="NCBIfam" id="TIGR00152">
    <property type="entry name" value="dephospho-CoA kinase"/>
    <property type="match status" value="1"/>
</dbReference>
<dbReference type="InterPro" id="IPR027417">
    <property type="entry name" value="P-loop_NTPase"/>
</dbReference>
<dbReference type="GO" id="GO:0005524">
    <property type="term" value="F:ATP binding"/>
    <property type="evidence" value="ECO:0007669"/>
    <property type="project" value="UniProtKB-KW"/>
</dbReference>
<dbReference type="InterPro" id="IPR001977">
    <property type="entry name" value="Depp_CoAkinase"/>
</dbReference>
<dbReference type="AlphaFoldDB" id="A0A6J6HG43"/>
<evidence type="ECO:0000256" key="1">
    <source>
        <dbReference type="ARBA" id="ARBA00022741"/>
    </source>
</evidence>
<dbReference type="PANTHER" id="PTHR10695:SF46">
    <property type="entry name" value="BIFUNCTIONAL COENZYME A SYNTHASE-RELATED"/>
    <property type="match status" value="1"/>
</dbReference>
<dbReference type="SUPFAM" id="SSF52540">
    <property type="entry name" value="P-loop containing nucleoside triphosphate hydrolases"/>
    <property type="match status" value="1"/>
</dbReference>
<dbReference type="GO" id="GO:0004140">
    <property type="term" value="F:dephospho-CoA kinase activity"/>
    <property type="evidence" value="ECO:0007669"/>
    <property type="project" value="InterPro"/>
</dbReference>
<accession>A0A6J6HG43</accession>
<proteinExistence type="inferred from homology"/>
<dbReference type="HAMAP" id="MF_00376">
    <property type="entry name" value="Dephospho_CoA_kinase"/>
    <property type="match status" value="1"/>
</dbReference>
<evidence type="ECO:0000256" key="2">
    <source>
        <dbReference type="ARBA" id="ARBA00022840"/>
    </source>
</evidence>
<gene>
    <name evidence="3" type="ORF">UFOPK1857_00404</name>
</gene>
<dbReference type="Pfam" id="PF01121">
    <property type="entry name" value="CoaE"/>
    <property type="match status" value="1"/>
</dbReference>
<reference evidence="3" key="1">
    <citation type="submission" date="2020-05" db="EMBL/GenBank/DDBJ databases">
        <authorList>
            <person name="Chiriac C."/>
            <person name="Salcher M."/>
            <person name="Ghai R."/>
            <person name="Kavagutti S V."/>
        </authorList>
    </citation>
    <scope>NUCLEOTIDE SEQUENCE</scope>
</reference>
<protein>
    <submittedName>
        <fullName evidence="3">Unannotated protein</fullName>
    </submittedName>
</protein>
<dbReference type="NCBIfam" id="NF002879">
    <property type="entry name" value="PRK03333.1"/>
    <property type="match status" value="1"/>
</dbReference>
<sequence length="201" mass="21749">MYLVGLTGGIASGKSTVASAWVELGGIEIDADKLAREVVEPGTPGLAEIQREFGDSVISDGALNRAALGAIVFSNTDKRKQLEAIVHPLVKQLAAKRIAELPDDSIVIYNVPLLVEAAVHLDFNKVVTVEAPAEKQIERLVSIRKMNRAEAEKRVASQASPVQRANAADVILNSNQDLHLLLKDARKLWQQIEHEAFSGSN</sequence>
<name>A0A6J6HG43_9ZZZZ</name>
<dbReference type="PANTHER" id="PTHR10695">
    <property type="entry name" value="DEPHOSPHO-COA KINASE-RELATED"/>
    <property type="match status" value="1"/>
</dbReference>
<organism evidence="3">
    <name type="scientific">freshwater metagenome</name>
    <dbReference type="NCBI Taxonomy" id="449393"/>
    <lineage>
        <taxon>unclassified sequences</taxon>
        <taxon>metagenomes</taxon>
        <taxon>ecological metagenomes</taxon>
    </lineage>
</organism>
<keyword evidence="1" id="KW-0547">Nucleotide-binding</keyword>
<dbReference type="CDD" id="cd02022">
    <property type="entry name" value="DPCK"/>
    <property type="match status" value="1"/>
</dbReference>
<dbReference type="Gene3D" id="3.40.50.300">
    <property type="entry name" value="P-loop containing nucleotide triphosphate hydrolases"/>
    <property type="match status" value="1"/>
</dbReference>
<keyword evidence="2" id="KW-0067">ATP-binding</keyword>
<dbReference type="EMBL" id="CAEZUU010000059">
    <property type="protein sequence ID" value="CAB4610879.1"/>
    <property type="molecule type" value="Genomic_DNA"/>
</dbReference>
<dbReference type="GO" id="GO:0015937">
    <property type="term" value="P:coenzyme A biosynthetic process"/>
    <property type="evidence" value="ECO:0007669"/>
    <property type="project" value="InterPro"/>
</dbReference>